<dbReference type="GO" id="GO:0016491">
    <property type="term" value="F:oxidoreductase activity"/>
    <property type="evidence" value="ECO:0007669"/>
    <property type="project" value="InterPro"/>
</dbReference>
<dbReference type="EMBL" id="AP008231">
    <property type="protein sequence ID" value="BAD79652.1"/>
    <property type="molecule type" value="Genomic_DNA"/>
</dbReference>
<proteinExistence type="predicted"/>
<dbReference type="Proteomes" id="UP000001175">
    <property type="component" value="Chromosome"/>
</dbReference>
<accession>A0A0H3K9P5</accession>
<sequence length="308" mass="35365">MINSDDCFLSSILLPSFRKVHKRGVPQERVLVSSSALAIFLTAQQCFYASSAFTPPNPLWQDKRQTAADWLAYFQRNHAQLLPLPAEAGITAADYPPAFWRSIAMFQLGEYSEGHNLMRATHRWIANGGDPDLASAMQWFIREEQRHAADLGRFLKAIQQPCLRSHWLDQTFRRLRRQNLNLETALTVLLNAEIVSLLYAQALQQAIASPLLQTIARQIEWDESQHLRFQAVQLQHLRRERSPWRRRLSHALQRSLLWLTLRAIWPDHRPVFRAAGWSFANLEQVAFATLASTLDSTLARQPVQSQPA</sequence>
<name>A0A0H3K9P5_SYNP6</name>
<dbReference type="SUPFAM" id="SSF47240">
    <property type="entry name" value="Ferritin-like"/>
    <property type="match status" value="1"/>
</dbReference>
<dbReference type="Gene3D" id="1.10.620.20">
    <property type="entry name" value="Ribonucleotide Reductase, subunit A"/>
    <property type="match status" value="1"/>
</dbReference>
<dbReference type="KEGG" id="syc:syc1462_c"/>
<protein>
    <recommendedName>
        <fullName evidence="3">Ferritin-like domain-containing protein</fullName>
    </recommendedName>
</protein>
<evidence type="ECO:0000313" key="2">
    <source>
        <dbReference type="Proteomes" id="UP000001175"/>
    </source>
</evidence>
<dbReference type="eggNOG" id="COG1633">
    <property type="taxonomic scope" value="Bacteria"/>
</dbReference>
<evidence type="ECO:0008006" key="3">
    <source>
        <dbReference type="Google" id="ProtNLM"/>
    </source>
</evidence>
<dbReference type="AlphaFoldDB" id="A0A0H3K9P5"/>
<dbReference type="InterPro" id="IPR012348">
    <property type="entry name" value="RNR-like"/>
</dbReference>
<reference evidence="1 2" key="1">
    <citation type="journal article" date="2007" name="Photosyn. Res.">
        <title>Complete nucleotide sequence of the freshwater unicellular cyanobacterium Synechococcus elongatus PCC 6301 chromosome: gene content and organization.</title>
        <authorList>
            <person name="Sugita C."/>
            <person name="Ogata K."/>
            <person name="Shikata M."/>
            <person name="Jikuya H."/>
            <person name="Takano J."/>
            <person name="Furumichi M."/>
            <person name="Kanehisa M."/>
            <person name="Omata T."/>
            <person name="Sugiura M."/>
            <person name="Sugita M."/>
        </authorList>
    </citation>
    <scope>NUCLEOTIDE SEQUENCE [LARGE SCALE GENOMIC DNA]</scope>
    <source>
        <strain evidence="2">ATCC 27144 / PCC 6301 / SAUG 1402/1</strain>
    </source>
</reference>
<organism evidence="1 2">
    <name type="scientific">Synechococcus sp. (strain ATCC 27144 / PCC 6301 / SAUG 1402/1)</name>
    <name type="common">Anacystis nidulans</name>
    <dbReference type="NCBI Taxonomy" id="269084"/>
    <lineage>
        <taxon>Bacteria</taxon>
        <taxon>Bacillati</taxon>
        <taxon>Cyanobacteriota</taxon>
        <taxon>Cyanophyceae</taxon>
        <taxon>Synechococcales</taxon>
        <taxon>Synechococcaceae</taxon>
        <taxon>Synechococcus</taxon>
    </lineage>
</organism>
<evidence type="ECO:0000313" key="1">
    <source>
        <dbReference type="EMBL" id="BAD79652.1"/>
    </source>
</evidence>
<dbReference type="InterPro" id="IPR009078">
    <property type="entry name" value="Ferritin-like_SF"/>
</dbReference>
<gene>
    <name evidence="1" type="ordered locus">syc1462_c</name>
</gene>